<dbReference type="InterPro" id="IPR008984">
    <property type="entry name" value="SMAD_FHA_dom_sf"/>
</dbReference>
<dbReference type="CDD" id="cd22718">
    <property type="entry name" value="FHA_SNIP1"/>
    <property type="match status" value="1"/>
</dbReference>
<feature type="compositionally biased region" description="Basic and acidic residues" evidence="1">
    <location>
        <begin position="156"/>
        <end position="169"/>
    </location>
</feature>
<reference evidence="3 4" key="1">
    <citation type="submission" date="2024-08" db="EMBL/GenBank/DDBJ databases">
        <authorList>
            <person name="Cucini C."/>
            <person name="Frati F."/>
        </authorList>
    </citation>
    <scope>NUCLEOTIDE SEQUENCE [LARGE SCALE GENOMIC DNA]</scope>
</reference>
<dbReference type="PANTHER" id="PTHR23308">
    <property type="entry name" value="NUCLEAR INHIBITOR OF PROTEIN PHOSPHATASE-1"/>
    <property type="match status" value="1"/>
</dbReference>
<comment type="caution">
    <text evidence="3">The sequence shown here is derived from an EMBL/GenBank/DDBJ whole genome shotgun (WGS) entry which is preliminary data.</text>
</comment>
<dbReference type="InterPro" id="IPR050923">
    <property type="entry name" value="Cell_Proc_Reg/RNA_Proc"/>
</dbReference>
<protein>
    <recommendedName>
        <fullName evidence="2">FHA domain-containing protein</fullName>
    </recommendedName>
</protein>
<dbReference type="SMART" id="SM00240">
    <property type="entry name" value="FHA"/>
    <property type="match status" value="1"/>
</dbReference>
<dbReference type="SUPFAM" id="SSF49879">
    <property type="entry name" value="SMAD/FHA domain"/>
    <property type="match status" value="1"/>
</dbReference>
<feature type="compositionally biased region" description="Basic and acidic residues" evidence="1">
    <location>
        <begin position="29"/>
        <end position="49"/>
    </location>
</feature>
<keyword evidence="4" id="KW-1185">Reference proteome</keyword>
<dbReference type="PROSITE" id="PS50006">
    <property type="entry name" value="FHA_DOMAIN"/>
    <property type="match status" value="1"/>
</dbReference>
<feature type="domain" description="FHA" evidence="2">
    <location>
        <begin position="275"/>
        <end position="338"/>
    </location>
</feature>
<sequence>MSSDWRNVKIKEEPASDVEGNVRSHRSQSRGERERRDGGGRRERRDRHSPSPPPTHSKHKLAGGKSRSRSRSPGPGRDRNRRDRSRSRDRTSRQPHDGDRDRRRQPSRERRERDDIDVRRVKKEPRSRSRSPSRQERRRDDREPNRERGHAQSSKEANERPRDGKREQDWNNFFNPNSEMSKQAVVKREKGEQERKFALGDSGNTEEEEPQKEKEQPNFGLSGKLTEESNTFRGVVVKYAEPPEARKPNKIRWRLYPFKGEEALPVMYVHRQSAFLLGRDRKVADIPVDHPSCSKQHAVLQYRLVPYLRPDGSKGRRIKPYIIDLERANGTYVNGKQIDPKRYVELFEKDVLKFGYSSREYVLLHEQSKDIQDDSPETSPD</sequence>
<dbReference type="Gene3D" id="2.60.200.20">
    <property type="match status" value="1"/>
</dbReference>
<evidence type="ECO:0000313" key="3">
    <source>
        <dbReference type="EMBL" id="CAL8137461.1"/>
    </source>
</evidence>
<feature type="compositionally biased region" description="Basic and acidic residues" evidence="1">
    <location>
        <begin position="76"/>
        <end position="150"/>
    </location>
</feature>
<gene>
    <name evidence="3" type="ORF">ODALV1_LOCUS26924</name>
</gene>
<dbReference type="Pfam" id="PF00498">
    <property type="entry name" value="FHA"/>
    <property type="match status" value="1"/>
</dbReference>
<organism evidence="3 4">
    <name type="scientific">Orchesella dallaii</name>
    <dbReference type="NCBI Taxonomy" id="48710"/>
    <lineage>
        <taxon>Eukaryota</taxon>
        <taxon>Metazoa</taxon>
        <taxon>Ecdysozoa</taxon>
        <taxon>Arthropoda</taxon>
        <taxon>Hexapoda</taxon>
        <taxon>Collembola</taxon>
        <taxon>Entomobryomorpha</taxon>
        <taxon>Entomobryoidea</taxon>
        <taxon>Orchesellidae</taxon>
        <taxon>Orchesellinae</taxon>
        <taxon>Orchesella</taxon>
    </lineage>
</organism>
<evidence type="ECO:0000313" key="4">
    <source>
        <dbReference type="Proteomes" id="UP001642540"/>
    </source>
</evidence>
<feature type="compositionally biased region" description="Basic and acidic residues" evidence="1">
    <location>
        <begin position="186"/>
        <end position="198"/>
    </location>
</feature>
<proteinExistence type="predicted"/>
<feature type="compositionally biased region" description="Polar residues" evidence="1">
    <location>
        <begin position="170"/>
        <end position="181"/>
    </location>
</feature>
<feature type="region of interest" description="Disordered" evidence="1">
    <location>
        <begin position="1"/>
        <end position="225"/>
    </location>
</feature>
<name>A0ABP1RWJ5_9HEXA</name>
<accession>A0ABP1RWJ5</accession>
<evidence type="ECO:0000256" key="1">
    <source>
        <dbReference type="SAM" id="MobiDB-lite"/>
    </source>
</evidence>
<dbReference type="EMBL" id="CAXLJM020000118">
    <property type="protein sequence ID" value="CAL8137461.1"/>
    <property type="molecule type" value="Genomic_DNA"/>
</dbReference>
<feature type="compositionally biased region" description="Basic and acidic residues" evidence="1">
    <location>
        <begin position="1"/>
        <end position="14"/>
    </location>
</feature>
<evidence type="ECO:0000259" key="2">
    <source>
        <dbReference type="PROSITE" id="PS50006"/>
    </source>
</evidence>
<dbReference type="InterPro" id="IPR000253">
    <property type="entry name" value="FHA_dom"/>
</dbReference>
<feature type="compositionally biased region" description="Basic residues" evidence="1">
    <location>
        <begin position="56"/>
        <end position="70"/>
    </location>
</feature>
<dbReference type="Proteomes" id="UP001642540">
    <property type="component" value="Unassembled WGS sequence"/>
</dbReference>